<keyword evidence="1" id="KW-0812">Transmembrane</keyword>
<organism evidence="2 3">
    <name type="scientific">Teredinibacter turnerae (strain ATCC 39867 / T7901)</name>
    <dbReference type="NCBI Taxonomy" id="377629"/>
    <lineage>
        <taxon>Bacteria</taxon>
        <taxon>Pseudomonadati</taxon>
        <taxon>Pseudomonadota</taxon>
        <taxon>Gammaproteobacteria</taxon>
        <taxon>Cellvibrionales</taxon>
        <taxon>Cellvibrionaceae</taxon>
        <taxon>Teredinibacter</taxon>
    </lineage>
</organism>
<protein>
    <submittedName>
        <fullName evidence="2">MSHA biogenesis protein, MshI</fullName>
    </submittedName>
</protein>
<keyword evidence="3" id="KW-1185">Reference proteome</keyword>
<dbReference type="eggNOG" id="ENOG503336X">
    <property type="taxonomic scope" value="Bacteria"/>
</dbReference>
<dbReference type="HOGENOM" id="CLU_097502_0_1_6"/>
<reference evidence="2 3" key="1">
    <citation type="journal article" date="2009" name="PLoS ONE">
        <title>The complete genome of Teredinibacter turnerae T7901: an intracellular endosymbiont of marine wood-boring bivalves (shipworms).</title>
        <authorList>
            <person name="Yang J.C."/>
            <person name="Madupu R."/>
            <person name="Durkin A.S."/>
            <person name="Ekborg N.A."/>
            <person name="Pedamallu C.S."/>
            <person name="Hostetler J.B."/>
            <person name="Radune D."/>
            <person name="Toms B.S."/>
            <person name="Henrissat B."/>
            <person name="Coutinho P.M."/>
            <person name="Schwarz S."/>
            <person name="Field L."/>
            <person name="Trindade-Silva A.E."/>
            <person name="Soares C.A.G."/>
            <person name="Elshahawi S."/>
            <person name="Hanora A."/>
            <person name="Schmidt E.W."/>
            <person name="Haygood M.G."/>
            <person name="Posfai J."/>
            <person name="Benner J."/>
            <person name="Madinger C."/>
            <person name="Nove J."/>
            <person name="Anton B."/>
            <person name="Chaudhary K."/>
            <person name="Foster J."/>
            <person name="Holman A."/>
            <person name="Kumar S."/>
            <person name="Lessard P.A."/>
            <person name="Luyten Y.A."/>
            <person name="Slatko B."/>
            <person name="Wood N."/>
            <person name="Wu B."/>
            <person name="Teplitski M."/>
            <person name="Mougous J.D."/>
            <person name="Ward N."/>
            <person name="Eisen J.A."/>
            <person name="Badger J.H."/>
            <person name="Distel D.L."/>
        </authorList>
    </citation>
    <scope>NUCLEOTIDE SEQUENCE [LARGE SCALE GENOMIC DNA]</scope>
    <source>
        <strain evidence="3">ATCC 39867 / T7901</strain>
    </source>
</reference>
<dbReference type="OrthoDB" id="6876592at2"/>
<dbReference type="RefSeq" id="WP_015817384.1">
    <property type="nucleotide sequence ID" value="NC_012997.1"/>
</dbReference>
<dbReference type="KEGG" id="ttu:TERTU_1097"/>
<accession>C5BR20</accession>
<sequence>MAIQQVNLYLPELRPSRDWLSLNTLLVSVAGTVLLFIISYIYGNWASTRLREQVAVVEQQVSVARNQLAQTRTKARPLHNASLDTQAAYLEAAIRGREQVGQIISGQSLGNSGGFTAAFNALALHSSPSVALEHIRLTRGGGYLQLAGATNSPEDVTIYLQHLRDDPAFGSTRFGLLSIGDSKQIRGAHRFSLGFESVYDDATDGAEQ</sequence>
<dbReference type="STRING" id="377629.TERTU_1097"/>
<keyword evidence="1" id="KW-0472">Membrane</keyword>
<dbReference type="Proteomes" id="UP000009080">
    <property type="component" value="Chromosome"/>
</dbReference>
<dbReference type="AlphaFoldDB" id="C5BR20"/>
<feature type="transmembrane region" description="Helical" evidence="1">
    <location>
        <begin position="20"/>
        <end position="42"/>
    </location>
</feature>
<evidence type="ECO:0000313" key="3">
    <source>
        <dbReference type="Proteomes" id="UP000009080"/>
    </source>
</evidence>
<dbReference type="EMBL" id="CP001614">
    <property type="protein sequence ID" value="ACR11272.1"/>
    <property type="molecule type" value="Genomic_DNA"/>
</dbReference>
<evidence type="ECO:0000313" key="2">
    <source>
        <dbReference type="EMBL" id="ACR11272.1"/>
    </source>
</evidence>
<name>C5BR20_TERTT</name>
<proteinExistence type="predicted"/>
<gene>
    <name evidence="2" type="ordered locus">TERTU_1097</name>
</gene>
<keyword evidence="1" id="KW-1133">Transmembrane helix</keyword>
<evidence type="ECO:0000256" key="1">
    <source>
        <dbReference type="SAM" id="Phobius"/>
    </source>
</evidence>